<accession>A0A1H2A8U8</accession>
<organism evidence="1 2">
    <name type="scientific">Bradyrhizobium canariense</name>
    <dbReference type="NCBI Taxonomy" id="255045"/>
    <lineage>
        <taxon>Bacteria</taxon>
        <taxon>Pseudomonadati</taxon>
        <taxon>Pseudomonadota</taxon>
        <taxon>Alphaproteobacteria</taxon>
        <taxon>Hyphomicrobiales</taxon>
        <taxon>Nitrobacteraceae</taxon>
        <taxon>Bradyrhizobium</taxon>
    </lineage>
</organism>
<evidence type="ECO:0008006" key="3">
    <source>
        <dbReference type="Google" id="ProtNLM"/>
    </source>
</evidence>
<evidence type="ECO:0000313" key="1">
    <source>
        <dbReference type="EMBL" id="SDT42284.1"/>
    </source>
</evidence>
<sequence length="372" mass="41658">MRVTARPQEQPVTPNLRRQRRRWDEGEALPMALGCLDCPDLGTCGGIRKRQAAFSCLDDCCGNPDTCDGMCPNNPIGFRDRMREIKGFELDNIPRASPCPAPELPAYIPYIYHGNRRAKPLDIEAVALPLRCFHRPDGWLRFASHAEVEATFGIGPHTRIVLIGSGRDKSIEAWWKLSERRIPILAGLRALGVALITGPNYSMFTDEVRYNDMHAMKRIGTAWQEIIAAGVPGGYHLNARTPKDYQRLAAFIAERSEVTDVAFEFKTGASWRKRLPFHVHELTQLPSRAGRSLNLTMIGGLTVLPALAPAFNRVTYIDTSAFMAAMHRQRLYLNNEGKMKKLSELTLIGQPVDSLLVENIATMRARIESLLP</sequence>
<evidence type="ECO:0000313" key="2">
    <source>
        <dbReference type="Proteomes" id="UP000243904"/>
    </source>
</evidence>
<dbReference type="Proteomes" id="UP000243904">
    <property type="component" value="Chromosome I"/>
</dbReference>
<name>A0A1H2A8U8_9BRAD</name>
<dbReference type="AlphaFoldDB" id="A0A1H2A8U8"/>
<dbReference type="EMBL" id="LT629750">
    <property type="protein sequence ID" value="SDT42284.1"/>
    <property type="molecule type" value="Genomic_DNA"/>
</dbReference>
<proteinExistence type="predicted"/>
<dbReference type="RefSeq" id="WP_167558911.1">
    <property type="nucleotide sequence ID" value="NZ_LT629750.1"/>
</dbReference>
<keyword evidence="2" id="KW-1185">Reference proteome</keyword>
<protein>
    <recommendedName>
        <fullName evidence="3">DUF4417 domain-containing protein</fullName>
    </recommendedName>
</protein>
<gene>
    <name evidence="1" type="ORF">SAMN05444158_5970</name>
</gene>
<reference evidence="2" key="1">
    <citation type="submission" date="2016-10" db="EMBL/GenBank/DDBJ databases">
        <authorList>
            <person name="Varghese N."/>
            <person name="Submissions S."/>
        </authorList>
    </citation>
    <scope>NUCLEOTIDE SEQUENCE [LARGE SCALE GENOMIC DNA]</scope>
    <source>
        <strain evidence="2">GAS369</strain>
    </source>
</reference>